<dbReference type="Gene3D" id="3.40.50.10490">
    <property type="entry name" value="Glucose-6-phosphate isomerase like protein, domain 1"/>
    <property type="match status" value="1"/>
</dbReference>
<dbReference type="Pfam" id="PF01380">
    <property type="entry name" value="SIS"/>
    <property type="match status" value="1"/>
</dbReference>
<dbReference type="PANTHER" id="PTHR30390:SF6">
    <property type="entry name" value="DNAA INITIATOR-ASSOCIATING PROTEIN DIAA"/>
    <property type="match status" value="1"/>
</dbReference>
<organism evidence="2 3">
    <name type="scientific">Paenarthrobacter nicotinovorans</name>
    <name type="common">Arthrobacter nicotinovorans</name>
    <dbReference type="NCBI Taxonomy" id="29320"/>
    <lineage>
        <taxon>Bacteria</taxon>
        <taxon>Bacillati</taxon>
        <taxon>Actinomycetota</taxon>
        <taxon>Actinomycetes</taxon>
        <taxon>Micrococcales</taxon>
        <taxon>Micrococcaceae</taxon>
        <taxon>Paenarthrobacter</taxon>
    </lineage>
</organism>
<dbReference type="Proteomes" id="UP001448614">
    <property type="component" value="Unassembled WGS sequence"/>
</dbReference>
<evidence type="ECO:0000259" key="1">
    <source>
        <dbReference type="PROSITE" id="PS51464"/>
    </source>
</evidence>
<dbReference type="EMBL" id="JBBMFV010000004">
    <property type="protein sequence ID" value="MEO3939894.1"/>
    <property type="molecule type" value="Genomic_DNA"/>
</dbReference>
<dbReference type="InterPro" id="IPR050099">
    <property type="entry name" value="SIS_GmhA/DiaA_subfam"/>
</dbReference>
<accession>A0ABV0GN08</accession>
<name>A0ABV0GN08_PAENI</name>
<reference evidence="2 3" key="1">
    <citation type="journal article" date="2024" name="Appl. Microbiol. Biotechnol.">
        <title>Biosynthetic gene clusters with biotechnological applications in novel Antarctic isolates from Actinomycetota.</title>
        <authorList>
            <person name="Bruna P."/>
            <person name="Nunez-Montero K."/>
            <person name="Contreras M.J."/>
            <person name="Leal K."/>
            <person name="Garcia M."/>
            <person name="Abanto M."/>
            <person name="Barrientos L."/>
        </authorList>
    </citation>
    <scope>NUCLEOTIDE SEQUENCE [LARGE SCALE GENOMIC DNA]</scope>
    <source>
        <strain evidence="2 3">Se16.17</strain>
    </source>
</reference>
<evidence type="ECO:0000313" key="2">
    <source>
        <dbReference type="EMBL" id="MEO3939894.1"/>
    </source>
</evidence>
<proteinExistence type="predicted"/>
<gene>
    <name evidence="2" type="ORF">V3C41_02280</name>
</gene>
<keyword evidence="3" id="KW-1185">Reference proteome</keyword>
<dbReference type="RefSeq" id="WP_347781745.1">
    <property type="nucleotide sequence ID" value="NZ_JBBMFV010000004.1"/>
</dbReference>
<evidence type="ECO:0000313" key="3">
    <source>
        <dbReference type="Proteomes" id="UP001448614"/>
    </source>
</evidence>
<dbReference type="InterPro" id="IPR046348">
    <property type="entry name" value="SIS_dom_sf"/>
</dbReference>
<protein>
    <submittedName>
        <fullName evidence="2">SIS domain-containing protein</fullName>
    </submittedName>
</protein>
<dbReference type="SUPFAM" id="SSF53697">
    <property type="entry name" value="SIS domain"/>
    <property type="match status" value="1"/>
</dbReference>
<feature type="domain" description="SIS" evidence="1">
    <location>
        <begin position="59"/>
        <end position="207"/>
    </location>
</feature>
<sequence length="211" mass="21998">MRQEVSIVVRRTGQAVRSAESKASRHAVDVVLGHLGEIGPAVAALRRESSRLAEWGEELARVRRRGGSVFAAGSDGSAHEAQRFASELSAHDPGDGGTFKAISFSRNANAEADGAGSISDQVSQQVNDGDIVVLLAAKGITDDLRAAAAAAKSKGARVWALTGRDSRDLAQSVNEAICVNTDPAHAEEAHLVAVLALCECFDDAMKAAGQE</sequence>
<comment type="caution">
    <text evidence="2">The sequence shown here is derived from an EMBL/GenBank/DDBJ whole genome shotgun (WGS) entry which is preliminary data.</text>
</comment>
<dbReference type="PANTHER" id="PTHR30390">
    <property type="entry name" value="SEDOHEPTULOSE 7-PHOSPHATE ISOMERASE / DNAA INITIATOR-ASSOCIATING FACTOR FOR REPLICATION INITIATION"/>
    <property type="match status" value="1"/>
</dbReference>
<dbReference type="InterPro" id="IPR001347">
    <property type="entry name" value="SIS_dom"/>
</dbReference>
<dbReference type="PROSITE" id="PS51464">
    <property type="entry name" value="SIS"/>
    <property type="match status" value="1"/>
</dbReference>